<dbReference type="Proteomes" id="UP000014975">
    <property type="component" value="Unassembled WGS sequence"/>
</dbReference>
<dbReference type="InterPro" id="IPR016155">
    <property type="entry name" value="Mopterin_synth/thiamin_S_b"/>
</dbReference>
<organism evidence="1 2">
    <name type="scientific">Alkalidesulfovibrio alkalitolerans DSM 16529</name>
    <dbReference type="NCBI Taxonomy" id="1121439"/>
    <lineage>
        <taxon>Bacteria</taxon>
        <taxon>Pseudomonadati</taxon>
        <taxon>Thermodesulfobacteriota</taxon>
        <taxon>Desulfovibrionia</taxon>
        <taxon>Desulfovibrionales</taxon>
        <taxon>Desulfovibrionaceae</taxon>
        <taxon>Alkalidesulfovibrio</taxon>
    </lineage>
</organism>
<dbReference type="eggNOG" id="COG1977">
    <property type="taxonomic scope" value="Bacteria"/>
</dbReference>
<dbReference type="InterPro" id="IPR012675">
    <property type="entry name" value="Beta-grasp_dom_sf"/>
</dbReference>
<dbReference type="SUPFAM" id="SSF54285">
    <property type="entry name" value="MoaD/ThiS"/>
    <property type="match status" value="1"/>
</dbReference>
<dbReference type="Pfam" id="PF02597">
    <property type="entry name" value="ThiS"/>
    <property type="match status" value="1"/>
</dbReference>
<reference evidence="1 2" key="1">
    <citation type="journal article" date="2013" name="Genome Announc.">
        <title>Draft genome sequences for three mercury-methylating, sulfate-reducing bacteria.</title>
        <authorList>
            <person name="Brown S.D."/>
            <person name="Hurt R.A.Jr."/>
            <person name="Gilmour C.C."/>
            <person name="Elias D.A."/>
        </authorList>
    </citation>
    <scope>NUCLEOTIDE SEQUENCE [LARGE SCALE GENOMIC DNA]</scope>
    <source>
        <strain evidence="1 2">DSM 16529</strain>
    </source>
</reference>
<dbReference type="AlphaFoldDB" id="S7TE86"/>
<evidence type="ECO:0000313" key="1">
    <source>
        <dbReference type="EMBL" id="EPR35517.1"/>
    </source>
</evidence>
<sequence length="76" mass="7622">MGMKIEVRCFATLGKFTPADGLLDLPEGAAVAAAMAALGVPPEEVKIIFVNGKAVPPETALADGDRLGLFPAVGGG</sequence>
<dbReference type="Gene3D" id="3.10.20.30">
    <property type="match status" value="1"/>
</dbReference>
<accession>S7TE86</accession>
<dbReference type="STRING" id="1121439.dsat_2218"/>
<dbReference type="PATRIC" id="fig|1121439.3.peg.608"/>
<dbReference type="InterPro" id="IPR003749">
    <property type="entry name" value="ThiS/MoaD-like"/>
</dbReference>
<evidence type="ECO:0000313" key="2">
    <source>
        <dbReference type="Proteomes" id="UP000014975"/>
    </source>
</evidence>
<proteinExistence type="predicted"/>
<keyword evidence="2" id="KW-1185">Reference proteome</keyword>
<protein>
    <submittedName>
        <fullName evidence="1">Thiamine S protein</fullName>
    </submittedName>
</protein>
<dbReference type="EMBL" id="ATHI01000004">
    <property type="protein sequence ID" value="EPR35517.1"/>
    <property type="molecule type" value="Genomic_DNA"/>
</dbReference>
<name>S7TE86_9BACT</name>
<gene>
    <name evidence="1" type="ORF">dsat_2218</name>
</gene>
<comment type="caution">
    <text evidence="1">The sequence shown here is derived from an EMBL/GenBank/DDBJ whole genome shotgun (WGS) entry which is preliminary data.</text>
</comment>